<name>A0A7C1K011_9CHLR</name>
<dbReference type="SUPFAM" id="SSF46689">
    <property type="entry name" value="Homeodomain-like"/>
    <property type="match status" value="1"/>
</dbReference>
<dbReference type="InterPro" id="IPR012914">
    <property type="entry name" value="PucR_dom"/>
</dbReference>
<evidence type="ECO:0000259" key="3">
    <source>
        <dbReference type="Pfam" id="PF13556"/>
    </source>
</evidence>
<dbReference type="EMBL" id="DSMG01000196">
    <property type="protein sequence ID" value="HDX33590.1"/>
    <property type="molecule type" value="Genomic_DNA"/>
</dbReference>
<dbReference type="PANTHER" id="PTHR33744:SF1">
    <property type="entry name" value="DNA-BINDING TRANSCRIPTIONAL ACTIVATOR ADER"/>
    <property type="match status" value="1"/>
</dbReference>
<dbReference type="Pfam" id="PF13556">
    <property type="entry name" value="HTH_30"/>
    <property type="match status" value="1"/>
</dbReference>
<dbReference type="Pfam" id="PF17853">
    <property type="entry name" value="GGDEF_2"/>
    <property type="match status" value="1"/>
</dbReference>
<dbReference type="InterPro" id="IPR041522">
    <property type="entry name" value="CdaR_GGDEF"/>
</dbReference>
<dbReference type="PANTHER" id="PTHR33744">
    <property type="entry name" value="CARBOHYDRATE DIACID REGULATOR"/>
    <property type="match status" value="1"/>
</dbReference>
<dbReference type="AlphaFoldDB" id="A0A7C1K011"/>
<dbReference type="InterPro" id="IPR025736">
    <property type="entry name" value="PucR_C-HTH_dom"/>
</dbReference>
<feature type="domain" description="PucR C-terminal helix-turn-helix" evidence="3">
    <location>
        <begin position="494"/>
        <end position="552"/>
    </location>
</feature>
<evidence type="ECO:0000256" key="1">
    <source>
        <dbReference type="ARBA" id="ARBA00006754"/>
    </source>
</evidence>
<protein>
    <recommendedName>
        <fullName evidence="6">PucR family transcriptional regulator</fullName>
    </recommendedName>
</protein>
<comment type="similarity">
    <text evidence="1">Belongs to the CdaR family.</text>
</comment>
<feature type="domain" description="Purine catabolism PurC-like" evidence="2">
    <location>
        <begin position="25"/>
        <end position="138"/>
    </location>
</feature>
<evidence type="ECO:0000259" key="4">
    <source>
        <dbReference type="Pfam" id="PF17853"/>
    </source>
</evidence>
<dbReference type="InterPro" id="IPR009057">
    <property type="entry name" value="Homeodomain-like_sf"/>
</dbReference>
<dbReference type="InterPro" id="IPR051448">
    <property type="entry name" value="CdaR-like_regulators"/>
</dbReference>
<proteinExistence type="inferred from homology"/>
<dbReference type="Gene3D" id="1.10.10.2840">
    <property type="entry name" value="PucR C-terminal helix-turn-helix domain"/>
    <property type="match status" value="1"/>
</dbReference>
<dbReference type="InterPro" id="IPR042070">
    <property type="entry name" value="PucR_C-HTH_sf"/>
</dbReference>
<reference evidence="5" key="1">
    <citation type="journal article" date="2020" name="mSystems">
        <title>Genome- and Community-Level Interaction Insights into Carbon Utilization and Element Cycling Functions of Hydrothermarchaeota in Hydrothermal Sediment.</title>
        <authorList>
            <person name="Zhou Z."/>
            <person name="Liu Y."/>
            <person name="Xu W."/>
            <person name="Pan J."/>
            <person name="Luo Z.H."/>
            <person name="Li M."/>
        </authorList>
    </citation>
    <scope>NUCLEOTIDE SEQUENCE [LARGE SCALE GENOMIC DNA]</scope>
    <source>
        <strain evidence="5">SpSt-289</strain>
    </source>
</reference>
<dbReference type="Pfam" id="PF07905">
    <property type="entry name" value="PucR"/>
    <property type="match status" value="1"/>
</dbReference>
<accession>A0A7C1K011</accession>
<comment type="caution">
    <text evidence="5">The sequence shown here is derived from an EMBL/GenBank/DDBJ whole genome shotgun (WGS) entry which is preliminary data.</text>
</comment>
<evidence type="ECO:0000313" key="5">
    <source>
        <dbReference type="EMBL" id="HDX33590.1"/>
    </source>
</evidence>
<organism evidence="5">
    <name type="scientific">Caldilinea aerophila</name>
    <dbReference type="NCBI Taxonomy" id="133453"/>
    <lineage>
        <taxon>Bacteria</taxon>
        <taxon>Bacillati</taxon>
        <taxon>Chloroflexota</taxon>
        <taxon>Caldilineae</taxon>
        <taxon>Caldilineales</taxon>
        <taxon>Caldilineaceae</taxon>
        <taxon>Caldilinea</taxon>
    </lineage>
</organism>
<sequence>MPFLKRASANSMYKSTTTLSDVYHLALPPATKLLVGAEFLNRPVSWACSLRPSPPAFPKLDGNELALVDMEDLRRLDPRGRLERVISNLRVAGVSGVAVLGEIPEVAVSAAVESGIALFELPPSVSLIHVERSIIRLIVDRSGYIAQRSAELQRELNRTALDGGGLAQIASRLHAFVQRPVVFLNEEGRVSATAGLEENDHSPASVLNNLPNLTMLRSWAATQVPAALSQAVGVLPLSQNGASGAFQESLVTAICVGDTVRGYCLLLRSGLGAGQAISAVEEIAVLEGASAAALEWARRNAIGVAEERMRAAFLDELLAAEIADEQAWIQRGASLGYDLTRPHVAMLIEATNVPGWPAPLLRFAEQRNITVLHAKREEGLLVFWPVDDPKSGRALKPVANELAARIESAHKGARVVIGIGRPGVGPANWRQSQMQARESWRLGKEWGTSPVTYFGDLGLYQLLTDLSNNPEAVRFYRKTLGKLINHDDSRNAELVQTLDAFFACHGNLSQTAAKLHIHRNTLTYRLEQIAQITQLDLDDPEARFALQLALKLRPVMKS</sequence>
<feature type="domain" description="CdaR GGDEF-like" evidence="4">
    <location>
        <begin position="323"/>
        <end position="441"/>
    </location>
</feature>
<evidence type="ECO:0000259" key="2">
    <source>
        <dbReference type="Pfam" id="PF07905"/>
    </source>
</evidence>
<gene>
    <name evidence="5" type="ORF">ENQ20_19215</name>
</gene>
<evidence type="ECO:0008006" key="6">
    <source>
        <dbReference type="Google" id="ProtNLM"/>
    </source>
</evidence>